<dbReference type="RefSeq" id="WP_219798708.1">
    <property type="nucleotide sequence ID" value="NZ_CP080095.1"/>
</dbReference>
<gene>
    <name evidence="2" type="ORF">KZJ38_02920</name>
</gene>
<dbReference type="Gene3D" id="1.10.3210.10">
    <property type="entry name" value="Hypothetical protein af1432"/>
    <property type="match status" value="1"/>
</dbReference>
<dbReference type="EMBL" id="CP080095">
    <property type="protein sequence ID" value="QYD69342.1"/>
    <property type="molecule type" value="Genomic_DNA"/>
</dbReference>
<evidence type="ECO:0000313" key="2">
    <source>
        <dbReference type="EMBL" id="QYD69342.1"/>
    </source>
</evidence>
<feature type="region of interest" description="Disordered" evidence="1">
    <location>
        <begin position="1"/>
        <end position="28"/>
    </location>
</feature>
<accession>A0ABX8UPQ4</accession>
<dbReference type="Proteomes" id="UP000826462">
    <property type="component" value="Chromosome 1"/>
</dbReference>
<evidence type="ECO:0008006" key="4">
    <source>
        <dbReference type="Google" id="ProtNLM"/>
    </source>
</evidence>
<evidence type="ECO:0000256" key="1">
    <source>
        <dbReference type="SAM" id="MobiDB-lite"/>
    </source>
</evidence>
<organism evidence="2 3">
    <name type="scientific">Paraburkholderia edwinii</name>
    <dbReference type="NCBI Taxonomy" id="2861782"/>
    <lineage>
        <taxon>Bacteria</taxon>
        <taxon>Pseudomonadati</taxon>
        <taxon>Pseudomonadota</taxon>
        <taxon>Betaproteobacteria</taxon>
        <taxon>Burkholderiales</taxon>
        <taxon>Burkholderiaceae</taxon>
        <taxon>Paraburkholderia</taxon>
    </lineage>
</organism>
<reference evidence="2 3" key="1">
    <citation type="submission" date="2021-07" db="EMBL/GenBank/DDBJ databases">
        <title>Paraburkholderia edwinii protects Aspergillus sp. from phenazines by acting as a toxin sponge.</title>
        <authorList>
            <person name="Dahlstrom K.M."/>
            <person name="Newman D.K."/>
        </authorList>
    </citation>
    <scope>NUCLEOTIDE SEQUENCE [LARGE SCALE GENOMIC DNA]</scope>
    <source>
        <strain evidence="2 3">Pe01</strain>
    </source>
</reference>
<evidence type="ECO:0000313" key="3">
    <source>
        <dbReference type="Proteomes" id="UP000826462"/>
    </source>
</evidence>
<dbReference type="SUPFAM" id="SSF109604">
    <property type="entry name" value="HD-domain/PDEase-like"/>
    <property type="match status" value="1"/>
</dbReference>
<protein>
    <recommendedName>
        <fullName evidence="4">HD/PDEase domain-containing protein</fullName>
    </recommendedName>
</protein>
<keyword evidence="3" id="KW-1185">Reference proteome</keyword>
<sequence>MPGSFISSFHRLPDPEPRRFQSMDDNLARPTQRNLAAVRKTEMAGDLRKQIGRDNMHTFPRTGSAVSASRSHLVALRVIDPYVKHLQNTGQLADQDLADILRSMVSRLGKSALDQQRGNPQQYVSHGFDHSERVAAYMGMIAKAYPEIAAQAASKYEVTPALARFLFQVLAHWHDVGYPDLDGRPKATHGLSGASRFDSVAGELNRLITREHGRADQALSDMRKAIQLHSADVDAGAYPINVKTDRGSLLVPDVVALEKLLHHYSASSRRTHQVLGIEIRGDHARDLERQINSVLKSKSPDQPIRVVADEEKPEYTGRPTSLDKNNEVQVGLRYTDLELTKNPFAIIRFADNLDMAADRLSPLQRTPAFRAMYWKLGDHGPIGQALAGLSKLDANNASDVHTILRDLREAGTAHEPTDVDSLILCNVAQQFSPDVVRNLDASAARRLLIKATVDSVLSSPIAEGLSDAARASLRETGYRLNGESIRHFGGCEAIEAIEVKRGKVLVTVNGPLYQRLNEVKDPDGTGIGEYQIERARQAFSSLTINGRRLVVEVVERRTT</sequence>
<proteinExistence type="predicted"/>
<name>A0ABX8UPQ4_9BURK</name>
<feature type="compositionally biased region" description="Basic and acidic residues" evidence="1">
    <location>
        <begin position="11"/>
        <end position="22"/>
    </location>
</feature>